<dbReference type="AlphaFoldDB" id="W1PUS0"/>
<dbReference type="Pfam" id="PF01554">
    <property type="entry name" value="MatE"/>
    <property type="match status" value="1"/>
</dbReference>
<feature type="transmembrane region" description="Helical" evidence="2">
    <location>
        <begin position="56"/>
        <end position="80"/>
    </location>
</feature>
<dbReference type="EMBL" id="KI392567">
    <property type="protein sequence ID" value="ERN13762.1"/>
    <property type="molecule type" value="Genomic_DNA"/>
</dbReference>
<keyword evidence="2" id="KW-1133">Transmembrane helix</keyword>
<evidence type="ECO:0000313" key="4">
    <source>
        <dbReference type="Proteomes" id="UP000017836"/>
    </source>
</evidence>
<name>W1PUS0_AMBTC</name>
<evidence type="ECO:0000256" key="1">
    <source>
        <dbReference type="ARBA" id="ARBA00010199"/>
    </source>
</evidence>
<dbReference type="Gramene" id="ERN13762">
    <property type="protein sequence ID" value="ERN13762"/>
    <property type="gene ID" value="AMTR_s00049p00187620"/>
</dbReference>
<keyword evidence="4" id="KW-1185">Reference proteome</keyword>
<keyword evidence="2" id="KW-0812">Transmembrane</keyword>
<comment type="similarity">
    <text evidence="1">Belongs to the multi antimicrobial extrusion (MATE) (TC 2.A.66.1) family.</text>
</comment>
<accession>W1PUS0</accession>
<dbReference type="GO" id="GO:0042910">
    <property type="term" value="F:xenobiotic transmembrane transporter activity"/>
    <property type="evidence" value="ECO:0007669"/>
    <property type="project" value="InterPro"/>
</dbReference>
<evidence type="ECO:0000313" key="3">
    <source>
        <dbReference type="EMBL" id="ERN13762.1"/>
    </source>
</evidence>
<protein>
    <submittedName>
        <fullName evidence="3">Uncharacterized protein</fullName>
    </submittedName>
</protein>
<evidence type="ECO:0000256" key="2">
    <source>
        <dbReference type="SAM" id="Phobius"/>
    </source>
</evidence>
<organism evidence="3 4">
    <name type="scientific">Amborella trichopoda</name>
    <dbReference type="NCBI Taxonomy" id="13333"/>
    <lineage>
        <taxon>Eukaryota</taxon>
        <taxon>Viridiplantae</taxon>
        <taxon>Streptophyta</taxon>
        <taxon>Embryophyta</taxon>
        <taxon>Tracheophyta</taxon>
        <taxon>Spermatophyta</taxon>
        <taxon>Magnoliopsida</taxon>
        <taxon>Amborellales</taxon>
        <taxon>Amborellaceae</taxon>
        <taxon>Amborella</taxon>
    </lineage>
</organism>
<dbReference type="GO" id="GO:0015297">
    <property type="term" value="F:antiporter activity"/>
    <property type="evidence" value="ECO:0007669"/>
    <property type="project" value="InterPro"/>
</dbReference>
<dbReference type="HOGENOM" id="CLU_012893_2_4_1"/>
<sequence>MILLAKKNDWPKAFTSSATVKKLVSELNPLLCISIIANNIQPVLSGVATGAGWQALVAYVNIGCYYIFGVPLGLLLGYKLDFGVKGIWSGMLAGTVVQTLVLIWMTYRTNWNKEASIAGDRIKHWGGEVAEASDA</sequence>
<dbReference type="GO" id="GO:0016020">
    <property type="term" value="C:membrane"/>
    <property type="evidence" value="ECO:0007669"/>
    <property type="project" value="InterPro"/>
</dbReference>
<dbReference type="InterPro" id="IPR002528">
    <property type="entry name" value="MATE_fam"/>
</dbReference>
<proteinExistence type="inferred from homology"/>
<dbReference type="eggNOG" id="KOG1347">
    <property type="taxonomic scope" value="Eukaryota"/>
</dbReference>
<dbReference type="OMA" id="NWENEAS"/>
<gene>
    <name evidence="3" type="ORF">AMTR_s00049p00187620</name>
</gene>
<dbReference type="Proteomes" id="UP000017836">
    <property type="component" value="Unassembled WGS sequence"/>
</dbReference>
<keyword evidence="2" id="KW-0472">Membrane</keyword>
<dbReference type="PANTHER" id="PTHR11206">
    <property type="entry name" value="MULTIDRUG RESISTANCE PROTEIN"/>
    <property type="match status" value="1"/>
</dbReference>
<dbReference type="STRING" id="13333.W1PUS0"/>
<feature type="transmembrane region" description="Helical" evidence="2">
    <location>
        <begin position="86"/>
        <end position="107"/>
    </location>
</feature>
<reference evidence="4" key="1">
    <citation type="journal article" date="2013" name="Science">
        <title>The Amborella genome and the evolution of flowering plants.</title>
        <authorList>
            <consortium name="Amborella Genome Project"/>
        </authorList>
    </citation>
    <scope>NUCLEOTIDE SEQUENCE [LARGE SCALE GENOMIC DNA]</scope>
</reference>